<feature type="transmembrane region" description="Helical" evidence="13">
    <location>
        <begin position="105"/>
        <end position="124"/>
    </location>
</feature>
<comment type="function">
    <text evidence="1">Membrane-anchoring subunit of succinate dehydrogenase (SDH).</text>
</comment>
<comment type="cofactor">
    <cofactor evidence="12">
        <name>heme</name>
        <dbReference type="ChEBI" id="CHEBI:30413"/>
    </cofactor>
    <text evidence="12">The heme is bound between the two transmembrane subunits.</text>
</comment>
<dbReference type="GO" id="GO:0046872">
    <property type="term" value="F:metal ion binding"/>
    <property type="evidence" value="ECO:0007669"/>
    <property type="project" value="UniProtKB-KW"/>
</dbReference>
<comment type="similarity">
    <text evidence="3">Belongs to the cytochrome b560 family.</text>
</comment>
<dbReference type="GO" id="GO:0006099">
    <property type="term" value="P:tricarboxylic acid cycle"/>
    <property type="evidence" value="ECO:0007669"/>
    <property type="project" value="InterPro"/>
</dbReference>
<dbReference type="InterPro" id="IPR014314">
    <property type="entry name" value="Succ_DH_cytb556"/>
</dbReference>
<dbReference type="STRING" id="713585.THITH_09445"/>
<evidence type="ECO:0000256" key="5">
    <source>
        <dbReference type="ARBA" id="ARBA00022617"/>
    </source>
</evidence>
<dbReference type="CDD" id="cd03499">
    <property type="entry name" value="SQR_TypeC_SdhC"/>
    <property type="match status" value="1"/>
</dbReference>
<dbReference type="InterPro" id="IPR034804">
    <property type="entry name" value="SQR/QFR_C/D"/>
</dbReference>
<dbReference type="AlphaFoldDB" id="W0DN82"/>
<dbReference type="EMBL" id="CP007029">
    <property type="protein sequence ID" value="AHE98453.1"/>
    <property type="molecule type" value="Genomic_DNA"/>
</dbReference>
<keyword evidence="8 13" id="KW-1133">Transmembrane helix</keyword>
<comment type="subcellular location">
    <subcellularLocation>
        <location evidence="2">Membrane</location>
        <topology evidence="2">Multi-pass membrane protein</topology>
    </subcellularLocation>
</comment>
<dbReference type="GO" id="GO:0016020">
    <property type="term" value="C:membrane"/>
    <property type="evidence" value="ECO:0007669"/>
    <property type="project" value="UniProtKB-SubCell"/>
</dbReference>
<protein>
    <recommendedName>
        <fullName evidence="4">Succinate dehydrogenase cytochrome b556 subunit</fullName>
    </recommendedName>
</protein>
<evidence type="ECO:0000256" key="4">
    <source>
        <dbReference type="ARBA" id="ARBA00020076"/>
    </source>
</evidence>
<reference evidence="14 15" key="1">
    <citation type="submission" date="2013-12" db="EMBL/GenBank/DDBJ databases">
        <authorList>
            <consortium name="DOE Joint Genome Institute"/>
            <person name="Muyzer G."/>
            <person name="Huntemann M."/>
            <person name="Han J."/>
            <person name="Chen A."/>
            <person name="Kyrpides N."/>
            <person name="Mavromatis K."/>
            <person name="Markowitz V."/>
            <person name="Palaniappan K."/>
            <person name="Ivanova N."/>
            <person name="Schaumberg A."/>
            <person name="Pati A."/>
            <person name="Liolios K."/>
            <person name="Nordberg H.P."/>
            <person name="Cantor M.N."/>
            <person name="Hua S.X."/>
            <person name="Woyke T."/>
        </authorList>
    </citation>
    <scope>NUCLEOTIDE SEQUENCE [LARGE SCALE GENOMIC DNA]</scope>
    <source>
        <strain evidence="14 15">ARh 1</strain>
    </source>
</reference>
<dbReference type="OrthoDB" id="9799441at2"/>
<evidence type="ECO:0000313" key="15">
    <source>
        <dbReference type="Proteomes" id="UP000005289"/>
    </source>
</evidence>
<feature type="transmembrane region" description="Helical" evidence="13">
    <location>
        <begin position="21"/>
        <end position="46"/>
    </location>
</feature>
<keyword evidence="5 12" id="KW-0349">Heme</keyword>
<dbReference type="KEGG" id="tti:THITH_09445"/>
<dbReference type="Pfam" id="PF01127">
    <property type="entry name" value="Sdh_cyt"/>
    <property type="match status" value="1"/>
</dbReference>
<accession>W0DN82</accession>
<dbReference type="PIRSF" id="PIRSF000178">
    <property type="entry name" value="SDH_cyt_b560"/>
    <property type="match status" value="1"/>
</dbReference>
<organism evidence="14 15">
    <name type="scientific">Thioalkalivibrio paradoxus ARh 1</name>
    <dbReference type="NCBI Taxonomy" id="713585"/>
    <lineage>
        <taxon>Bacteria</taxon>
        <taxon>Pseudomonadati</taxon>
        <taxon>Pseudomonadota</taxon>
        <taxon>Gammaproteobacteria</taxon>
        <taxon>Chromatiales</taxon>
        <taxon>Ectothiorhodospiraceae</taxon>
        <taxon>Thioalkalivibrio</taxon>
    </lineage>
</organism>
<comment type="subunit">
    <text evidence="11">Part of an enzyme complex containing four subunits: a flavoprotein, an iron-sulfur protein, plus two membrane-anchoring proteins, SdhC and SdhD. The complex can form homotrimers.</text>
</comment>
<gene>
    <name evidence="14" type="ORF">THITH_09445</name>
</gene>
<keyword evidence="7 12" id="KW-0479">Metal-binding</keyword>
<dbReference type="HOGENOM" id="CLU_094691_2_0_6"/>
<dbReference type="Gene3D" id="1.20.1300.10">
    <property type="entry name" value="Fumarate reductase/succinate dehydrogenase, transmembrane subunit"/>
    <property type="match status" value="1"/>
</dbReference>
<name>W0DN82_9GAMM</name>
<evidence type="ECO:0000256" key="6">
    <source>
        <dbReference type="ARBA" id="ARBA00022692"/>
    </source>
</evidence>
<evidence type="ECO:0000256" key="9">
    <source>
        <dbReference type="ARBA" id="ARBA00023004"/>
    </source>
</evidence>
<keyword evidence="15" id="KW-1185">Reference proteome</keyword>
<feature type="binding site" description="axial binding residue" evidence="12">
    <location>
        <position position="81"/>
    </location>
    <ligand>
        <name>heme</name>
        <dbReference type="ChEBI" id="CHEBI:30413"/>
        <note>ligand shared with second transmembrane subunit</note>
    </ligand>
    <ligandPart>
        <name>Fe</name>
        <dbReference type="ChEBI" id="CHEBI:18248"/>
    </ligandPart>
</feature>
<dbReference type="Proteomes" id="UP000005289">
    <property type="component" value="Chromosome"/>
</dbReference>
<evidence type="ECO:0000256" key="7">
    <source>
        <dbReference type="ARBA" id="ARBA00022723"/>
    </source>
</evidence>
<evidence type="ECO:0000256" key="8">
    <source>
        <dbReference type="ARBA" id="ARBA00022989"/>
    </source>
</evidence>
<dbReference type="RefSeq" id="WP_006747361.1">
    <property type="nucleotide sequence ID" value="NZ_CP007029.1"/>
</dbReference>
<dbReference type="InterPro" id="IPR018495">
    <property type="entry name" value="Succ_DH_cyt_bsu_CS"/>
</dbReference>
<evidence type="ECO:0000256" key="2">
    <source>
        <dbReference type="ARBA" id="ARBA00004141"/>
    </source>
</evidence>
<evidence type="ECO:0000256" key="10">
    <source>
        <dbReference type="ARBA" id="ARBA00023136"/>
    </source>
</evidence>
<sequence length="125" mass="14033">MASVVRPIFLDLRRIRLPVNALVSILHRVTGVLLIVSMPLVLWLFAVSLADPEGFERAVGILRHPLGLLLLLGWFWLLAHHFFVGLRFLLLEFGVGETREASRATAWWALGAGLVTALLLWVLFL</sequence>
<dbReference type="SUPFAM" id="SSF81343">
    <property type="entry name" value="Fumarate reductase respiratory complex transmembrane subunits"/>
    <property type="match status" value="1"/>
</dbReference>
<dbReference type="NCBIfam" id="TIGR02970">
    <property type="entry name" value="succ_dehyd_cytB"/>
    <property type="match status" value="1"/>
</dbReference>
<dbReference type="InterPro" id="IPR000701">
    <property type="entry name" value="SuccDH_FuR_B_TM-su"/>
</dbReference>
<dbReference type="GO" id="GO:0009055">
    <property type="term" value="F:electron transfer activity"/>
    <property type="evidence" value="ECO:0007669"/>
    <property type="project" value="InterPro"/>
</dbReference>
<feature type="transmembrane region" description="Helical" evidence="13">
    <location>
        <begin position="66"/>
        <end position="93"/>
    </location>
</feature>
<evidence type="ECO:0000256" key="13">
    <source>
        <dbReference type="SAM" id="Phobius"/>
    </source>
</evidence>
<evidence type="ECO:0000313" key="14">
    <source>
        <dbReference type="EMBL" id="AHE98453.1"/>
    </source>
</evidence>
<dbReference type="PROSITE" id="PS01000">
    <property type="entry name" value="SDH_CYT_1"/>
    <property type="match status" value="1"/>
</dbReference>
<evidence type="ECO:0000256" key="1">
    <source>
        <dbReference type="ARBA" id="ARBA00004050"/>
    </source>
</evidence>
<evidence type="ECO:0000256" key="12">
    <source>
        <dbReference type="PIRSR" id="PIRSR000178-1"/>
    </source>
</evidence>
<keyword evidence="9 12" id="KW-0408">Iron</keyword>
<keyword evidence="6 13" id="KW-0812">Transmembrane</keyword>
<keyword evidence="10 13" id="KW-0472">Membrane</keyword>
<evidence type="ECO:0000256" key="3">
    <source>
        <dbReference type="ARBA" id="ARBA00007244"/>
    </source>
</evidence>
<evidence type="ECO:0000256" key="11">
    <source>
        <dbReference type="ARBA" id="ARBA00025912"/>
    </source>
</evidence>
<proteinExistence type="inferred from homology"/>